<dbReference type="InterPro" id="IPR041679">
    <property type="entry name" value="DNA2/NAM7-like_C"/>
</dbReference>
<dbReference type="Pfam" id="PF13087">
    <property type="entry name" value="AAA_12"/>
    <property type="match status" value="1"/>
</dbReference>
<feature type="coiled-coil region" evidence="1">
    <location>
        <begin position="320"/>
        <end position="441"/>
    </location>
</feature>
<dbReference type="EMBL" id="JAOXHJ010000003">
    <property type="protein sequence ID" value="MCV3754062.1"/>
    <property type="molecule type" value="Genomic_DNA"/>
</dbReference>
<reference evidence="4 5" key="1">
    <citation type="journal article" date="2020" name="Int. J. Syst. Evol. Microbiol.">
        <title>Ureaplasma miroungigenitalium sp. nov. isolated from northern elephant seals (Mirounga angustirostris) and Ureaplasma zalophigenitalium sp. nov. isolated from California sea lions (Zalophus californianus).</title>
        <authorList>
            <person name="Volokhov D.V."/>
            <person name="Gulland F.M."/>
            <person name="Gao Y."/>
            <person name="Chizhikov V.E."/>
        </authorList>
    </citation>
    <scope>NUCLEOTIDE SEQUENCE [LARGE SCALE GENOMIC DNA]</scope>
    <source>
        <strain evidence="4 5">CSL7644-GEN</strain>
    </source>
</reference>
<evidence type="ECO:0000313" key="5">
    <source>
        <dbReference type="Proteomes" id="UP001207252"/>
    </source>
</evidence>
<dbReference type="CDD" id="cd18808">
    <property type="entry name" value="SF1_C_Upf1"/>
    <property type="match status" value="1"/>
</dbReference>
<sequence length="1359" mass="160822">MGKFNIDIIIDFDECLSIGAQKQTKSKTIGEHLLDIRNQLLKETSHSNNPSSDADVDISNFLNELIQEKENIYILHNDLITRFNKNKPVNQSDCLDFVICLGEKYNFLTLDIKTEYDSEEYNYALRLKRINILNNLKASMIPESFAELTSGYDFDFHFYNSISDKIDAENERTASDVSKKNELKLKKSELMKLLWKVIQKTPKLLHQEKWSREENLNLNFVYYFYKDLIWHWKDKYANKKEDNEELLPKIVKLEEKKSGDEVHFIVKIPENQDSSNIFNLQKGKRYLLNNESEKIIEFELADIKNSVKEIYYINSIQRIQDRNNKIIENSEKEVQSLQQKIDELSPEENKLNNELHSLERMIKDLNELKRKLDEDNNQKKYELRRGSTDDSRYAYINSQINNNNQQIKYHSNKIKELDDKKKDLEKRKQVLKGEIDKIENSIWQKKSIIWKCEENNKEIEKSLIKNEENQFFKFKIKKDKINNSNSNNSYTQMEGVLTDFWDICEKEVFKEPTEDQFLKITEKLISLPKIFETNNEFWLSDQDDGLMTKHKRFYNNLKNFAKGDYQNPFLSYFIEKPGKFTINSQALEDIKLCLHDDNPLNDLQLKAAKKALISPCISFLQGPPGTGKTQTIVALIYHIIKKEKKNVVLTSSTHEAILNAFDRIASLTEDDPNFIFYKTLKKVDDKDDKKNKTNDNEKLEKRFDIRNTFFNFCNASINYYSSKHLKNTTKDEFKGLMNKINDVIKPSNFQINKKLIEFISELEKTSNLKNISGTDEEKRQQIVKFFNKDKDSFPNFIKEHFDKEYEIITLDDIEYYFKKIQESLSERNRIDHLFHRMKSLLEHLLKNERINKIYSQIKNDENVWSEISPDNNSKNKDKIIKKLELIQKNLEENCNDKVNKNIKDSFNLYVFKEKLINLIGLTTTAKQEIKYDSENQINLFQEYPVYMSIVDEVSKCNSFEIISSSLLAEKIVLAGDYKQLPPITDFEQTNDKNNLTKKIDEDDVEDIEINKIFNKFPLIKEVYDRYEWDDDEEEDIDDDDDETCWYKNKNSIEKLTHQIKYPFFKKHVLNLKKWGYEHTFYTFLKQQRRFNKEIQSVVNCFYDEYEKLSTDNEARTEFYITYKLARKEKKSIVAYDTSIVSNDWKRRLIELVNQGIVDHKIIGTLEQRGNVAFDQKETLDKQKTYSARINEYNAFTIAEIIADIVESNSSDDKPFDLANIGVISMTRAQKEIIKSYWNKIKERVHNKTINKIKVDTVDNFQGREKEIIIIDFVRAKGSLENAELRYPEKRNYDFYSVPERFNVAVSRAKQTLILVGAFKEPLEHIELDGEYASLISDYIECFKNKDAYIDLGEKYGERN</sequence>
<feature type="domain" description="DNA2/NAM7 helicase helicase" evidence="2">
    <location>
        <begin position="600"/>
        <end position="808"/>
    </location>
</feature>
<feature type="domain" description="DNA2/NAM7 helicase-like C-terminal" evidence="3">
    <location>
        <begin position="1079"/>
        <end position="1317"/>
    </location>
</feature>
<dbReference type="PANTHER" id="PTHR10887:SF495">
    <property type="entry name" value="HELICASE SENATAXIN ISOFORM X1-RELATED"/>
    <property type="match status" value="1"/>
</dbReference>
<dbReference type="Pfam" id="PF13086">
    <property type="entry name" value="AAA_11"/>
    <property type="match status" value="1"/>
</dbReference>
<dbReference type="RefSeq" id="WP_263817866.1">
    <property type="nucleotide sequence ID" value="NZ_JAOXHJ010000003.1"/>
</dbReference>
<dbReference type="InterPro" id="IPR027417">
    <property type="entry name" value="P-loop_NTPase"/>
</dbReference>
<organism evidence="4 5">
    <name type="scientific">Ureaplasma zalophigenitalium</name>
    <dbReference type="NCBI Taxonomy" id="907723"/>
    <lineage>
        <taxon>Bacteria</taxon>
        <taxon>Bacillati</taxon>
        <taxon>Mycoplasmatota</taxon>
        <taxon>Mycoplasmoidales</taxon>
        <taxon>Mycoplasmoidaceae</taxon>
        <taxon>Ureaplasma</taxon>
    </lineage>
</organism>
<dbReference type="PANTHER" id="PTHR10887">
    <property type="entry name" value="DNA2/NAM7 HELICASE FAMILY"/>
    <property type="match status" value="1"/>
</dbReference>
<evidence type="ECO:0000259" key="2">
    <source>
        <dbReference type="Pfam" id="PF13086"/>
    </source>
</evidence>
<evidence type="ECO:0000259" key="3">
    <source>
        <dbReference type="Pfam" id="PF13087"/>
    </source>
</evidence>
<comment type="caution">
    <text evidence="4">The sequence shown here is derived from an EMBL/GenBank/DDBJ whole genome shotgun (WGS) entry which is preliminary data.</text>
</comment>
<accession>A0ABT3BPM1</accession>
<dbReference type="InterPro" id="IPR045055">
    <property type="entry name" value="DNA2/NAM7-like"/>
</dbReference>
<dbReference type="Proteomes" id="UP001207252">
    <property type="component" value="Unassembled WGS sequence"/>
</dbReference>
<name>A0ABT3BPM1_9BACT</name>
<gene>
    <name evidence="4" type="ORF">OF365_01615</name>
</gene>
<keyword evidence="1" id="KW-0175">Coiled coil</keyword>
<dbReference type="Gene3D" id="1.10.287.1490">
    <property type="match status" value="1"/>
</dbReference>
<dbReference type="InterPro" id="IPR047187">
    <property type="entry name" value="SF1_C_Upf1"/>
</dbReference>
<evidence type="ECO:0000256" key="1">
    <source>
        <dbReference type="SAM" id="Coils"/>
    </source>
</evidence>
<keyword evidence="5" id="KW-1185">Reference proteome</keyword>
<evidence type="ECO:0000313" key="4">
    <source>
        <dbReference type="EMBL" id="MCV3754062.1"/>
    </source>
</evidence>
<dbReference type="SUPFAM" id="SSF52540">
    <property type="entry name" value="P-loop containing nucleoside triphosphate hydrolases"/>
    <property type="match status" value="2"/>
</dbReference>
<dbReference type="Gene3D" id="3.40.50.300">
    <property type="entry name" value="P-loop containing nucleotide triphosphate hydrolases"/>
    <property type="match status" value="3"/>
</dbReference>
<proteinExistence type="predicted"/>
<dbReference type="InterPro" id="IPR041677">
    <property type="entry name" value="DNA2/NAM7_AAA_11"/>
</dbReference>
<protein>
    <submittedName>
        <fullName evidence="4">AAA domain-containing protein</fullName>
    </submittedName>
</protein>